<name>A0ABQ7XFJ5_BRANA</name>
<accession>A0ABQ7XFJ5</accession>
<feature type="compositionally biased region" description="Basic and acidic residues" evidence="1">
    <location>
        <begin position="71"/>
        <end position="80"/>
    </location>
</feature>
<dbReference type="Proteomes" id="UP000824890">
    <property type="component" value="Unassembled WGS sequence"/>
</dbReference>
<protein>
    <submittedName>
        <fullName evidence="2">Uncharacterized protein</fullName>
    </submittedName>
</protein>
<comment type="caution">
    <text evidence="2">The sequence shown here is derived from an EMBL/GenBank/DDBJ whole genome shotgun (WGS) entry which is preliminary data.</text>
</comment>
<keyword evidence="3" id="KW-1185">Reference proteome</keyword>
<reference evidence="2 3" key="1">
    <citation type="submission" date="2021-05" db="EMBL/GenBank/DDBJ databases">
        <title>Genome Assembly of Synthetic Allotetraploid Brassica napus Reveals Homoeologous Exchanges between Subgenomes.</title>
        <authorList>
            <person name="Davis J.T."/>
        </authorList>
    </citation>
    <scope>NUCLEOTIDE SEQUENCE [LARGE SCALE GENOMIC DNA]</scope>
    <source>
        <strain evidence="3">cv. Da-Ae</strain>
        <tissue evidence="2">Seedling</tissue>
    </source>
</reference>
<evidence type="ECO:0000313" key="3">
    <source>
        <dbReference type="Proteomes" id="UP000824890"/>
    </source>
</evidence>
<organism evidence="2 3">
    <name type="scientific">Brassica napus</name>
    <name type="common">Rape</name>
    <dbReference type="NCBI Taxonomy" id="3708"/>
    <lineage>
        <taxon>Eukaryota</taxon>
        <taxon>Viridiplantae</taxon>
        <taxon>Streptophyta</taxon>
        <taxon>Embryophyta</taxon>
        <taxon>Tracheophyta</taxon>
        <taxon>Spermatophyta</taxon>
        <taxon>Magnoliopsida</taxon>
        <taxon>eudicotyledons</taxon>
        <taxon>Gunneridae</taxon>
        <taxon>Pentapetalae</taxon>
        <taxon>rosids</taxon>
        <taxon>malvids</taxon>
        <taxon>Brassicales</taxon>
        <taxon>Brassicaceae</taxon>
        <taxon>Brassiceae</taxon>
        <taxon>Brassica</taxon>
    </lineage>
</organism>
<dbReference type="EMBL" id="JAGKQM010000326">
    <property type="protein sequence ID" value="KAH0854676.1"/>
    <property type="molecule type" value="Genomic_DNA"/>
</dbReference>
<sequence>MVNFQILFSELKEGHCREKRGKFMGVEMVLIDGKELTGFDVTRSIQNFRFADAPVSIRFIEQTDIIGGGAGHKDHLDRETQSTQTPHG</sequence>
<gene>
    <name evidence="2" type="ORF">HID58_057792</name>
</gene>
<evidence type="ECO:0000313" key="2">
    <source>
        <dbReference type="EMBL" id="KAH0854676.1"/>
    </source>
</evidence>
<feature type="region of interest" description="Disordered" evidence="1">
    <location>
        <begin position="67"/>
        <end position="88"/>
    </location>
</feature>
<proteinExistence type="predicted"/>
<evidence type="ECO:0000256" key="1">
    <source>
        <dbReference type="SAM" id="MobiDB-lite"/>
    </source>
</evidence>